<evidence type="ECO:0000259" key="1">
    <source>
        <dbReference type="SMART" id="SM00829"/>
    </source>
</evidence>
<dbReference type="GO" id="GO:0016491">
    <property type="term" value="F:oxidoreductase activity"/>
    <property type="evidence" value="ECO:0007669"/>
    <property type="project" value="InterPro"/>
</dbReference>
<dbReference type="PROSITE" id="PS01162">
    <property type="entry name" value="QOR_ZETA_CRYSTAL"/>
    <property type="match status" value="1"/>
</dbReference>
<dbReference type="PANTHER" id="PTHR11695:SF648">
    <property type="entry name" value="ZINC-BINDING OXIDOREDUCTASE"/>
    <property type="match status" value="1"/>
</dbReference>
<organism evidence="2">
    <name type="scientific">Pelagomonas calceolata</name>
    <dbReference type="NCBI Taxonomy" id="35677"/>
    <lineage>
        <taxon>Eukaryota</taxon>
        <taxon>Sar</taxon>
        <taxon>Stramenopiles</taxon>
        <taxon>Ochrophyta</taxon>
        <taxon>Pelagophyceae</taxon>
        <taxon>Pelagomonadales</taxon>
        <taxon>Pelagomonadaceae</taxon>
        <taxon>Pelagomonas</taxon>
    </lineage>
</organism>
<dbReference type="InterPro" id="IPR036291">
    <property type="entry name" value="NAD(P)-bd_dom_sf"/>
</dbReference>
<dbReference type="Pfam" id="PF13602">
    <property type="entry name" value="ADH_zinc_N_2"/>
    <property type="match status" value="1"/>
</dbReference>
<dbReference type="InterPro" id="IPR002364">
    <property type="entry name" value="Quin_OxRdtase/zeta-crystal_CS"/>
</dbReference>
<dbReference type="CDD" id="cd08267">
    <property type="entry name" value="MDR1"/>
    <property type="match status" value="1"/>
</dbReference>
<evidence type="ECO:0000313" key="2">
    <source>
        <dbReference type="EMBL" id="CAE0706683.1"/>
    </source>
</evidence>
<dbReference type="GO" id="GO:0008270">
    <property type="term" value="F:zinc ion binding"/>
    <property type="evidence" value="ECO:0007669"/>
    <property type="project" value="InterPro"/>
</dbReference>
<dbReference type="OrthoDB" id="201656at2759"/>
<dbReference type="SUPFAM" id="SSF51735">
    <property type="entry name" value="NAD(P)-binding Rossmann-fold domains"/>
    <property type="match status" value="1"/>
</dbReference>
<dbReference type="SUPFAM" id="SSF50129">
    <property type="entry name" value="GroES-like"/>
    <property type="match status" value="1"/>
</dbReference>
<dbReference type="EMBL" id="CAKKNE010000002">
    <property type="protein sequence ID" value="CAH0369679.1"/>
    <property type="molecule type" value="Genomic_DNA"/>
</dbReference>
<reference evidence="3" key="2">
    <citation type="submission" date="2021-11" db="EMBL/GenBank/DDBJ databases">
        <authorList>
            <consortium name="Genoscope - CEA"/>
            <person name="William W."/>
        </authorList>
    </citation>
    <scope>NUCLEOTIDE SEQUENCE</scope>
</reference>
<evidence type="ECO:0000313" key="4">
    <source>
        <dbReference type="Proteomes" id="UP000789595"/>
    </source>
</evidence>
<feature type="domain" description="Enoyl reductase (ER)" evidence="1">
    <location>
        <begin position="9"/>
        <end position="348"/>
    </location>
</feature>
<sequence>MRAAVYDPAAPQGARLVERAAPKPAKRCCRGVVLCEVRSCGANPVDAKYVIGDKFPESWLPWASRRVAGSTPGFDFSGVVIQAPAGSGFAAGDEVFGFAEDPASLRPWRSLHGSFCEVVNAPLDQVAHKPSKLSWQEAAATPLVCITALQALEQHGVSAGQRVLVIGASGGVGHVAVQIAKCLGADVVGVCSGKNSDFVQKCGASVVVDYRQDGYIEKIAENGPYDVVLDAVSSADARDKAASYIERVKPYVKTDGDRHNYVVFGGATRHWALAGLKRFTGLNCFGRGFELFWIKMPGSSKRLSRLAAWADEGNLRPTVAQTFAFDEAGVRGAFEALRSRRTAGKVVLDVSSSPISSE</sequence>
<dbReference type="AlphaFoldDB" id="A0A7S4A7Z0"/>
<gene>
    <name evidence="2" type="ORF">PCAL00307_LOCUS22134</name>
    <name evidence="3" type="ORF">PECAL_2P28110</name>
</gene>
<dbReference type="Pfam" id="PF08240">
    <property type="entry name" value="ADH_N"/>
    <property type="match status" value="1"/>
</dbReference>
<protein>
    <recommendedName>
        <fullName evidence="1">Enoyl reductase (ER) domain-containing protein</fullName>
    </recommendedName>
</protein>
<keyword evidence="4" id="KW-1185">Reference proteome</keyword>
<reference evidence="2" key="1">
    <citation type="submission" date="2021-01" db="EMBL/GenBank/DDBJ databases">
        <authorList>
            <person name="Corre E."/>
            <person name="Pelletier E."/>
            <person name="Niang G."/>
            <person name="Scheremetjew M."/>
            <person name="Finn R."/>
            <person name="Kale V."/>
            <person name="Holt S."/>
            <person name="Cochrane G."/>
            <person name="Meng A."/>
            <person name="Brown T."/>
            <person name="Cohen L."/>
        </authorList>
    </citation>
    <scope>NUCLEOTIDE SEQUENCE</scope>
    <source>
        <strain evidence="2">CCMP1756</strain>
    </source>
</reference>
<dbReference type="InterPro" id="IPR050700">
    <property type="entry name" value="YIM1/Zinc_Alcohol_DH_Fams"/>
</dbReference>
<dbReference type="EMBL" id="HBIW01025665">
    <property type="protein sequence ID" value="CAE0706683.1"/>
    <property type="molecule type" value="Transcribed_RNA"/>
</dbReference>
<dbReference type="PANTHER" id="PTHR11695">
    <property type="entry name" value="ALCOHOL DEHYDROGENASE RELATED"/>
    <property type="match status" value="1"/>
</dbReference>
<dbReference type="InterPro" id="IPR013154">
    <property type="entry name" value="ADH-like_N"/>
</dbReference>
<name>A0A7S4A7Z0_9STRA</name>
<evidence type="ECO:0000313" key="3">
    <source>
        <dbReference type="EMBL" id="CAH0369679.1"/>
    </source>
</evidence>
<accession>A0A7S4A7Z0</accession>
<dbReference type="InterPro" id="IPR020843">
    <property type="entry name" value="ER"/>
</dbReference>
<dbReference type="SMART" id="SM00829">
    <property type="entry name" value="PKS_ER"/>
    <property type="match status" value="1"/>
</dbReference>
<dbReference type="Gene3D" id="3.40.50.720">
    <property type="entry name" value="NAD(P)-binding Rossmann-like Domain"/>
    <property type="match status" value="1"/>
</dbReference>
<dbReference type="Gene3D" id="3.90.180.10">
    <property type="entry name" value="Medium-chain alcohol dehydrogenases, catalytic domain"/>
    <property type="match status" value="1"/>
</dbReference>
<dbReference type="InterPro" id="IPR011032">
    <property type="entry name" value="GroES-like_sf"/>
</dbReference>
<proteinExistence type="predicted"/>
<dbReference type="Proteomes" id="UP000789595">
    <property type="component" value="Unassembled WGS sequence"/>
</dbReference>